<feature type="region of interest" description="Disordered" evidence="1">
    <location>
        <begin position="368"/>
        <end position="410"/>
    </location>
</feature>
<reference evidence="3" key="2">
    <citation type="submission" date="2024-04" db="EMBL/GenBank/DDBJ databases">
        <authorList>
            <person name="Chen Y."/>
            <person name="Shah S."/>
            <person name="Dougan E. K."/>
            <person name="Thang M."/>
            <person name="Chan C."/>
        </authorList>
    </citation>
    <scope>NUCLEOTIDE SEQUENCE [LARGE SCALE GENOMIC DNA]</scope>
</reference>
<comment type="caution">
    <text evidence="2">The sequence shown here is derived from an EMBL/GenBank/DDBJ whole genome shotgun (WGS) entry which is preliminary data.</text>
</comment>
<evidence type="ECO:0000313" key="2">
    <source>
        <dbReference type="EMBL" id="CAI3980815.1"/>
    </source>
</evidence>
<dbReference type="EMBL" id="CAMXCT020000589">
    <property type="protein sequence ID" value="CAL1134190.1"/>
    <property type="molecule type" value="Genomic_DNA"/>
</dbReference>
<feature type="region of interest" description="Disordered" evidence="1">
    <location>
        <begin position="291"/>
        <end position="321"/>
    </location>
</feature>
<evidence type="ECO:0000313" key="4">
    <source>
        <dbReference type="Proteomes" id="UP001152797"/>
    </source>
</evidence>
<feature type="region of interest" description="Disordered" evidence="1">
    <location>
        <begin position="240"/>
        <end position="259"/>
    </location>
</feature>
<dbReference type="EMBL" id="CAMXCT010000589">
    <property type="protein sequence ID" value="CAI3980815.1"/>
    <property type="molecule type" value="Genomic_DNA"/>
</dbReference>
<protein>
    <submittedName>
        <fullName evidence="2">Uncharacterized protein</fullName>
    </submittedName>
</protein>
<organism evidence="2">
    <name type="scientific">Cladocopium goreaui</name>
    <dbReference type="NCBI Taxonomy" id="2562237"/>
    <lineage>
        <taxon>Eukaryota</taxon>
        <taxon>Sar</taxon>
        <taxon>Alveolata</taxon>
        <taxon>Dinophyceae</taxon>
        <taxon>Suessiales</taxon>
        <taxon>Symbiodiniaceae</taxon>
        <taxon>Cladocopium</taxon>
    </lineage>
</organism>
<dbReference type="OrthoDB" id="413040at2759"/>
<feature type="compositionally biased region" description="Polar residues" evidence="1">
    <location>
        <begin position="304"/>
        <end position="319"/>
    </location>
</feature>
<keyword evidence="4" id="KW-1185">Reference proteome</keyword>
<sequence length="1113" mass="123355">MSHQWSNEDFCSELEHVANLLAERPNSVVGHSALGALKQRLQGVPGWTASGLTELYAKVKAAALPQKLKEEIMQVMDALSVSQESNLQLQMKAQSLTNLPPYLTLADWEKINASQSFLDGMRVLCERLKALGIKSMKEDTKKCVIALLLHVKPTVQKQPLPSNWAVYYMVTDLVSVFASTSSAGCQVSGLKTYPMSPSQLSPTFLEKAYGTEKPAMQELSLSYLHHAISLRDTNKLLKEEPKAKASKKKPPASEPVPVADQGYGLLEKMEQFMEKWCDRETANQLAEKRSHLGGSVGRPPATGLQGSQPVSNGRASEQLPSVDGGCHAAECGSVAEKLPHALVPVETHLGTASLEDFEDEAYKKLASRRAAGKGMKRPAAAPSQVKPVAKASSSASKKGKPAKKKVQGRKFYSREEWKEPILEFKSVAGKWKKDKEAGPAKLQRLNNLRRSIPNCSKASLHGILKDIEKHGVPELNNPKQMTEAAKQHLAQFFTYGSLLVSHEFFKTDGTSIQLQVVNFQSLLHASFKLGGSFFQCMAAGLTAQPSSPNMMWNLILYSDECLPANALGKAAKKVWVVYGTFKEIGRHAISQTQHWLPLFICRSSIVATLEGHMGQVMRVIMEMIFVSIETPPEIGLVLHGPAGQKFRVHYQLGFFVQDGASQKITFGLKGDAGSNYCLKCCNQIVFLTEQDDDPDNAVIRAISKKDLVLATDNDALNSFDRLAARRSSCSPAEFQDWQQATGWIFSTQGILSSAALRPWLKPISQFHHDYMHGMCSNGCLNIGIYLVLEHLNTMGLQSWKNMGTYCSLWTLPAAFKKVCNLPSLFATAKVDSYRKAFKVKIPASEILCVYPIVQHYVQKMEKQGAGGPETTAFLKLCEMMDLLLATQHGVVSGQQLDKCAEETLHFFKVAKWGQFCIRKFHWNLHYGDSLECHNMLLPAWTMERKHKEVTAMATRIQNLKFFEDSLYTEILSQQLHNLESNQKLLNALEKESKAPCKLKEFLKEHLGITSNDIFISKNLVLSSGNLAAQGDVVLINALNKWDAAQILVNFSFSQCAFALADQLSLLTYDPCLGNANWTEHAGICILPAKDILCSVTYTRTRAGLMTLVPYHLR</sequence>
<dbReference type="EMBL" id="CAMXCT030000589">
    <property type="protein sequence ID" value="CAL4768127.1"/>
    <property type="molecule type" value="Genomic_DNA"/>
</dbReference>
<feature type="compositionally biased region" description="Low complexity" evidence="1">
    <location>
        <begin position="383"/>
        <end position="396"/>
    </location>
</feature>
<feature type="compositionally biased region" description="Basic residues" evidence="1">
    <location>
        <begin position="397"/>
        <end position="408"/>
    </location>
</feature>
<name>A0A9P1BYB7_9DINO</name>
<gene>
    <name evidence="2" type="ORF">C1SCF055_LOCUS8668</name>
</gene>
<accession>A0A9P1BYB7</accession>
<reference evidence="2" key="1">
    <citation type="submission" date="2022-10" db="EMBL/GenBank/DDBJ databases">
        <authorList>
            <person name="Chen Y."/>
            <person name="Dougan E. K."/>
            <person name="Chan C."/>
            <person name="Rhodes N."/>
            <person name="Thang M."/>
        </authorList>
    </citation>
    <scope>NUCLEOTIDE SEQUENCE</scope>
</reference>
<evidence type="ECO:0000256" key="1">
    <source>
        <dbReference type="SAM" id="MobiDB-lite"/>
    </source>
</evidence>
<dbReference type="Proteomes" id="UP001152797">
    <property type="component" value="Unassembled WGS sequence"/>
</dbReference>
<evidence type="ECO:0000313" key="3">
    <source>
        <dbReference type="EMBL" id="CAL1134190.1"/>
    </source>
</evidence>
<proteinExistence type="predicted"/>
<dbReference type="AlphaFoldDB" id="A0A9P1BYB7"/>